<keyword evidence="7" id="KW-0418">Kinase</keyword>
<dbReference type="GO" id="GO:0004674">
    <property type="term" value="F:protein serine/threonine kinase activity"/>
    <property type="evidence" value="ECO:0007669"/>
    <property type="project" value="UniProtKB-KW"/>
</dbReference>
<keyword evidence="9" id="KW-1133">Transmembrane helix</keyword>
<evidence type="ECO:0000256" key="2">
    <source>
        <dbReference type="ARBA" id="ARBA00022527"/>
    </source>
</evidence>
<dbReference type="OrthoDB" id="1403677at2759"/>
<comment type="caution">
    <text evidence="12">The sequence shown here is derived from an EMBL/GenBank/DDBJ whole genome shotgun (WGS) entry which is preliminary data.</text>
</comment>
<dbReference type="InterPro" id="IPR008271">
    <property type="entry name" value="Ser/Thr_kinase_AS"/>
</dbReference>
<keyword evidence="5" id="KW-0732">Signal</keyword>
<dbReference type="PANTHER" id="PTHR34590:SF15">
    <property type="entry name" value="PROTEIN KINASE DOMAIN-CONTAINING PROTEIN"/>
    <property type="match status" value="1"/>
</dbReference>
<dbReference type="GO" id="GO:0004714">
    <property type="term" value="F:transmembrane receptor protein tyrosine kinase activity"/>
    <property type="evidence" value="ECO:0007669"/>
    <property type="project" value="InterPro"/>
</dbReference>
<dbReference type="Pfam" id="PF12819">
    <property type="entry name" value="Malectin_like"/>
    <property type="match status" value="1"/>
</dbReference>
<dbReference type="Pfam" id="PF07714">
    <property type="entry name" value="PK_Tyr_Ser-Thr"/>
    <property type="match status" value="1"/>
</dbReference>
<dbReference type="CDD" id="cd14066">
    <property type="entry name" value="STKc_IRAK"/>
    <property type="match status" value="1"/>
</dbReference>
<evidence type="ECO:0000256" key="7">
    <source>
        <dbReference type="ARBA" id="ARBA00022777"/>
    </source>
</evidence>
<reference evidence="13" key="1">
    <citation type="journal article" date="2020" name="Nat. Commun.">
        <title>Genome sequence of the cluster root forming white lupin.</title>
        <authorList>
            <person name="Hufnagel B."/>
            <person name="Marques A."/>
            <person name="Soriano A."/>
            <person name="Marques L."/>
            <person name="Divol F."/>
            <person name="Doumas P."/>
            <person name="Sallet E."/>
            <person name="Mancinotti D."/>
            <person name="Carrere S."/>
            <person name="Marande W."/>
            <person name="Arribat S."/>
            <person name="Keller J."/>
            <person name="Huneau C."/>
            <person name="Blein T."/>
            <person name="Aime D."/>
            <person name="Laguerre M."/>
            <person name="Taylor J."/>
            <person name="Schubert V."/>
            <person name="Nelson M."/>
            <person name="Geu-Flores F."/>
            <person name="Crespi M."/>
            <person name="Gallardo-Guerrero K."/>
            <person name="Delaux P.-M."/>
            <person name="Salse J."/>
            <person name="Berges H."/>
            <person name="Guyot R."/>
            <person name="Gouzy J."/>
            <person name="Peret B."/>
        </authorList>
    </citation>
    <scope>NUCLEOTIDE SEQUENCE [LARGE SCALE GENOMIC DNA]</scope>
    <source>
        <strain evidence="13">cv. Amiga</strain>
    </source>
</reference>
<keyword evidence="10" id="KW-0472">Membrane</keyword>
<sequence>MVSFRQNNVHCTNPSSIINLFFFFFFLLLPYSFLLQPLFTMQVSSYNPIDDFAVNCGSIEDITFQNRTWVGDKNSILFAFSEPQNEKPSFIAKPIDLSSISSVPLFDTARFSNSEFTYSFHVSDGPKFIRFHFYPNSYSNTNSSFESYNSLFSVKVDNFTLLKDFNASLWLPKIGEKTFFLEYCINVGTDQNTLNLTFFPSTNSYAFINGIEVVSMPPFLYYTNVSVDLGFPLVGHGSSYHLENNKALETRYRINVGNTGIQPSEDTGMFRNWDSDINYILKQYNNSVSSGFGLQLNYKGYPDYIAPANVYLTARNYGKNPTENYNVTWNFEVDTEFLYMVRLHFCEFVKNITKVGDRVFQIFIDDTLVEGNADLMEWSGGNRLVPIHKDYALLMLNKTEKLKKHTLSIKLQRVLSGYSDVILNGIEIFKISDGNSNLAGPNPDPVSSPPQILQPLNKTSKNITKRKVVIIAVVVVSCLVLVSLLGSIIIFMRRKRGIDENEEKSSWKSKNEGSTLPSHLCRYFTIGEIRASTHNFDEVFIIGIGGFGNVYKGYIDGATPVAIKRLKPGSQQGENEFMNEIEMLSQLRHLHLVSLIGYCNENSEMILVYDFMHRGTLHDYLYNTNHQPLPWKQRLNILLGSARGLHYLHSGAKHNIIHRDVKSTNILLDEKWVAKVSDFGLSKVGPSDISMTHVSTVVKGSIGYFDPEYYKRQRLTLKSDVYSFGVVLLEVLCARPPLLRNVEKYKVSLVDWVTRCYEMKELHQTVDPFLKGTMSNECLKSYGELALSCLHENGNQRPSMHDVVGGLEFVLNLVESEEDIINKFSGTQQNEKNDEKPLLPLSLEFMGDEGSGVCFTNSDESGSTKLTNVSLNSEEQAFCALVFSEIGNPNAR</sequence>
<keyword evidence="13" id="KW-1185">Reference proteome</keyword>
<dbReference type="InterPro" id="IPR017441">
    <property type="entry name" value="Protein_kinase_ATP_BS"/>
</dbReference>
<evidence type="ECO:0000256" key="4">
    <source>
        <dbReference type="ARBA" id="ARBA00022692"/>
    </source>
</evidence>
<dbReference type="AlphaFoldDB" id="A0A6A4PU74"/>
<dbReference type="SUPFAM" id="SSF56112">
    <property type="entry name" value="Protein kinase-like (PK-like)"/>
    <property type="match status" value="1"/>
</dbReference>
<gene>
    <name evidence="12" type="ORF">Lalb_Chr10g0092801</name>
</gene>
<dbReference type="InterPro" id="IPR045272">
    <property type="entry name" value="ANXUR1/2-like"/>
</dbReference>
<evidence type="ECO:0000256" key="6">
    <source>
        <dbReference type="ARBA" id="ARBA00022741"/>
    </source>
</evidence>
<dbReference type="SMART" id="SM00220">
    <property type="entry name" value="S_TKc"/>
    <property type="match status" value="1"/>
</dbReference>
<dbReference type="Proteomes" id="UP000447434">
    <property type="component" value="Chromosome 10"/>
</dbReference>
<dbReference type="InterPro" id="IPR024788">
    <property type="entry name" value="Malectin-like_Carb-bd_dom"/>
</dbReference>
<evidence type="ECO:0000256" key="11">
    <source>
        <dbReference type="ARBA" id="ARBA00023180"/>
    </source>
</evidence>
<dbReference type="Gene3D" id="2.60.120.430">
    <property type="entry name" value="Galactose-binding lectin"/>
    <property type="match status" value="2"/>
</dbReference>
<dbReference type="Gene3D" id="3.30.200.20">
    <property type="entry name" value="Phosphorylase Kinase, domain 1"/>
    <property type="match status" value="1"/>
</dbReference>
<dbReference type="PANTHER" id="PTHR34590">
    <property type="entry name" value="OS03G0124300 PROTEIN-RELATED"/>
    <property type="match status" value="1"/>
</dbReference>
<dbReference type="FunFam" id="1.10.510.10:FF:000252">
    <property type="entry name" value="Receptor-like protein kinase FERONIA"/>
    <property type="match status" value="1"/>
</dbReference>
<dbReference type="FunFam" id="2.60.120.430:FF:000007">
    <property type="entry name" value="FERONIA receptor-like kinase"/>
    <property type="match status" value="1"/>
</dbReference>
<dbReference type="PROSITE" id="PS00108">
    <property type="entry name" value="PROTEIN_KINASE_ST"/>
    <property type="match status" value="1"/>
</dbReference>
<dbReference type="GO" id="GO:0016020">
    <property type="term" value="C:membrane"/>
    <property type="evidence" value="ECO:0007669"/>
    <property type="project" value="UniProtKB-SubCell"/>
</dbReference>
<name>A0A6A4PU74_LUPAL</name>
<dbReference type="InterPro" id="IPR011009">
    <property type="entry name" value="Kinase-like_dom_sf"/>
</dbReference>
<keyword evidence="11" id="KW-0325">Glycoprotein</keyword>
<evidence type="ECO:0000256" key="5">
    <source>
        <dbReference type="ARBA" id="ARBA00022729"/>
    </source>
</evidence>
<keyword evidence="4" id="KW-0812">Transmembrane</keyword>
<dbReference type="InterPro" id="IPR001245">
    <property type="entry name" value="Ser-Thr/Tyr_kinase_cat_dom"/>
</dbReference>
<keyword evidence="3" id="KW-0808">Transferase</keyword>
<evidence type="ECO:0000313" key="13">
    <source>
        <dbReference type="Proteomes" id="UP000447434"/>
    </source>
</evidence>
<comment type="subcellular location">
    <subcellularLocation>
        <location evidence="1">Membrane</location>
        <topology evidence="1">Single-pass type I membrane protein</topology>
    </subcellularLocation>
</comment>
<evidence type="ECO:0000256" key="3">
    <source>
        <dbReference type="ARBA" id="ARBA00022679"/>
    </source>
</evidence>
<dbReference type="PROSITE" id="PS50011">
    <property type="entry name" value="PROTEIN_KINASE_DOM"/>
    <property type="match status" value="1"/>
</dbReference>
<dbReference type="Gene3D" id="1.10.510.10">
    <property type="entry name" value="Transferase(Phosphotransferase) domain 1"/>
    <property type="match status" value="1"/>
</dbReference>
<dbReference type="InterPro" id="IPR000719">
    <property type="entry name" value="Prot_kinase_dom"/>
</dbReference>
<keyword evidence="8" id="KW-0067">ATP-binding</keyword>
<evidence type="ECO:0000313" key="12">
    <source>
        <dbReference type="EMBL" id="KAE9605030.1"/>
    </source>
</evidence>
<protein>
    <submittedName>
        <fullName evidence="12">Uncharacterized protein</fullName>
    </submittedName>
</protein>
<evidence type="ECO:0000256" key="8">
    <source>
        <dbReference type="ARBA" id="ARBA00022840"/>
    </source>
</evidence>
<dbReference type="GO" id="GO:0010038">
    <property type="term" value="P:response to metal ion"/>
    <property type="evidence" value="ECO:0007669"/>
    <property type="project" value="UniProtKB-ARBA"/>
</dbReference>
<evidence type="ECO:0000256" key="1">
    <source>
        <dbReference type="ARBA" id="ARBA00004479"/>
    </source>
</evidence>
<proteinExistence type="predicted"/>
<evidence type="ECO:0000256" key="10">
    <source>
        <dbReference type="ARBA" id="ARBA00023136"/>
    </source>
</evidence>
<dbReference type="EMBL" id="WOCE01000010">
    <property type="protein sequence ID" value="KAE9605030.1"/>
    <property type="molecule type" value="Genomic_DNA"/>
</dbReference>
<dbReference type="GO" id="GO:0005524">
    <property type="term" value="F:ATP binding"/>
    <property type="evidence" value="ECO:0007669"/>
    <property type="project" value="UniProtKB-UniRule"/>
</dbReference>
<dbReference type="FunFam" id="3.30.200.20:FF:000039">
    <property type="entry name" value="receptor-like protein kinase FERONIA"/>
    <property type="match status" value="1"/>
</dbReference>
<accession>A0A6A4PU74</accession>
<evidence type="ECO:0000256" key="9">
    <source>
        <dbReference type="ARBA" id="ARBA00022989"/>
    </source>
</evidence>
<dbReference type="FunFam" id="2.60.120.430:FF:000003">
    <property type="entry name" value="FERONIA receptor-like kinase"/>
    <property type="match status" value="1"/>
</dbReference>
<keyword evidence="2" id="KW-0723">Serine/threonine-protein kinase</keyword>
<keyword evidence="6" id="KW-0547">Nucleotide-binding</keyword>
<organism evidence="12 13">
    <name type="scientific">Lupinus albus</name>
    <name type="common">White lupine</name>
    <name type="synonym">Lupinus termis</name>
    <dbReference type="NCBI Taxonomy" id="3870"/>
    <lineage>
        <taxon>Eukaryota</taxon>
        <taxon>Viridiplantae</taxon>
        <taxon>Streptophyta</taxon>
        <taxon>Embryophyta</taxon>
        <taxon>Tracheophyta</taxon>
        <taxon>Spermatophyta</taxon>
        <taxon>Magnoliopsida</taxon>
        <taxon>eudicotyledons</taxon>
        <taxon>Gunneridae</taxon>
        <taxon>Pentapetalae</taxon>
        <taxon>rosids</taxon>
        <taxon>fabids</taxon>
        <taxon>Fabales</taxon>
        <taxon>Fabaceae</taxon>
        <taxon>Papilionoideae</taxon>
        <taxon>50 kb inversion clade</taxon>
        <taxon>genistoids sensu lato</taxon>
        <taxon>core genistoids</taxon>
        <taxon>Genisteae</taxon>
        <taxon>Lupinus</taxon>
    </lineage>
</organism>
<dbReference type="PROSITE" id="PS00107">
    <property type="entry name" value="PROTEIN_KINASE_ATP"/>
    <property type="match status" value="1"/>
</dbReference>